<accession>A0A3N2DPT0</accession>
<feature type="signal peptide" evidence="1">
    <location>
        <begin position="1"/>
        <end position="23"/>
    </location>
</feature>
<evidence type="ECO:0000256" key="1">
    <source>
        <dbReference type="SAM" id="SignalP"/>
    </source>
</evidence>
<feature type="domain" description="GPI inositol-deacylase PGAP1-like alpha/beta" evidence="2">
    <location>
        <begin position="175"/>
        <end position="248"/>
    </location>
</feature>
<evidence type="ECO:0000313" key="3">
    <source>
        <dbReference type="EMBL" id="ROS01692.1"/>
    </source>
</evidence>
<dbReference type="Gene3D" id="3.40.50.1820">
    <property type="entry name" value="alpha/beta hydrolase"/>
    <property type="match status" value="1"/>
</dbReference>
<reference evidence="3 4" key="1">
    <citation type="submission" date="2018-11" db="EMBL/GenBank/DDBJ databases">
        <title>Genomic Encyclopedia of Type Strains, Phase IV (KMG-IV): sequencing the most valuable type-strain genomes for metagenomic binning, comparative biology and taxonomic classification.</title>
        <authorList>
            <person name="Goeker M."/>
        </authorList>
    </citation>
    <scope>NUCLEOTIDE SEQUENCE [LARGE SCALE GENOMIC DNA]</scope>
    <source>
        <strain evidence="3 4">DSM 100316</strain>
    </source>
</reference>
<dbReference type="InterPro" id="IPR029058">
    <property type="entry name" value="AB_hydrolase_fold"/>
</dbReference>
<comment type="caution">
    <text evidence="3">The sequence shown here is derived from an EMBL/GenBank/DDBJ whole genome shotgun (WGS) entry which is preliminary data.</text>
</comment>
<evidence type="ECO:0000313" key="4">
    <source>
        <dbReference type="Proteomes" id="UP000275394"/>
    </source>
</evidence>
<sequence length="707" mass="76654">MKIKTISLAVALASLGLMNSANAALSKACETLLDAQVGCTITAKNFDDEVAKSVIKIFKGDNINRYHLVERDFSETDSSKPGYWGYEAGDYTSPIQSLVPVSYTEEQLHGAMERLVIFVDGLNPDGEETVTSRFQRLKEAASGMYNTMKSSAQNAAELAALSNSIILLADGMVHGGDSIEDNAYLVQDILKFASENRILRKNITVVGVSSGGVVARYALADLENKGQYHDVGTYISYDAPHRGANIPQSIQNLLPVMSSTIGKVNGYVNKNFSAVKKIGGFDVKLDAVIGDGGVTDQIKASIDEATGQTLTSKMGSQLLLNSVIDTLPQYTFQQKLDEIGYPASTVNVAVTNGSIYGTALDNSAYPLNPDGSYFLFDGRGGLTKDFKFLSCLSKATDDYAFMNLKLFPTVPGEVNLQTNVGVNALMTCSFIFVAGEVRLFKDFPEFRRTPSEVVSYDEVAGSYMHLNALLSASYKDNKYDKNGKLIFNQRDNYTGDDITSPAHFYNQRKFTFIPTFSALDIAVAQDQLDEPLDVDSVINESQWDHVFVADESDGLLLETNFPKVDDNYYHVQLNADSGLVSTLVDGLNLDPLSATDKLLVWLSQPNRNWPDIISAIESVLGEGLVPTPLLMAVVTHSYTGGKFGSVDVLLALGMSEELIAGTAANIAQSYEMVALLSDFDKEGCNALGLDEDICNKLSTGENVVAAN</sequence>
<proteinExistence type="predicted"/>
<keyword evidence="4" id="KW-1185">Reference proteome</keyword>
<dbReference type="Proteomes" id="UP000275394">
    <property type="component" value="Unassembled WGS sequence"/>
</dbReference>
<name>A0A3N2DPT0_9GAMM</name>
<keyword evidence="1" id="KW-0732">Signal</keyword>
<dbReference type="RefSeq" id="WP_123712456.1">
    <property type="nucleotide sequence ID" value="NZ_RKHR01000004.1"/>
</dbReference>
<dbReference type="EMBL" id="RKHR01000004">
    <property type="protein sequence ID" value="ROS01692.1"/>
    <property type="molecule type" value="Genomic_DNA"/>
</dbReference>
<protein>
    <submittedName>
        <fullName evidence="3">PGAP1-like protein</fullName>
    </submittedName>
</protein>
<dbReference type="Pfam" id="PF07819">
    <property type="entry name" value="PGAP1"/>
    <property type="match status" value="1"/>
</dbReference>
<dbReference type="AlphaFoldDB" id="A0A3N2DPT0"/>
<dbReference type="OrthoDB" id="556502at2"/>
<evidence type="ECO:0000259" key="2">
    <source>
        <dbReference type="Pfam" id="PF07819"/>
    </source>
</evidence>
<dbReference type="GO" id="GO:0016788">
    <property type="term" value="F:hydrolase activity, acting on ester bonds"/>
    <property type="evidence" value="ECO:0007669"/>
    <property type="project" value="InterPro"/>
</dbReference>
<dbReference type="SUPFAM" id="SSF53474">
    <property type="entry name" value="alpha/beta-Hydrolases"/>
    <property type="match status" value="1"/>
</dbReference>
<gene>
    <name evidence="3" type="ORF">EDC56_2137</name>
</gene>
<feature type="chain" id="PRO_5018040083" evidence="1">
    <location>
        <begin position="24"/>
        <end position="707"/>
    </location>
</feature>
<organism evidence="3 4">
    <name type="scientific">Sinobacterium caligoides</name>
    <dbReference type="NCBI Taxonomy" id="933926"/>
    <lineage>
        <taxon>Bacteria</taxon>
        <taxon>Pseudomonadati</taxon>
        <taxon>Pseudomonadota</taxon>
        <taxon>Gammaproteobacteria</taxon>
        <taxon>Cellvibrionales</taxon>
        <taxon>Spongiibacteraceae</taxon>
        <taxon>Sinobacterium</taxon>
    </lineage>
</organism>
<dbReference type="InterPro" id="IPR012908">
    <property type="entry name" value="PGAP1-ab_dom-like"/>
</dbReference>